<dbReference type="InterPro" id="IPR029069">
    <property type="entry name" value="HotDog_dom_sf"/>
</dbReference>
<dbReference type="PANTHER" id="PTHR31793">
    <property type="entry name" value="4-HYDROXYBENZOYL-COA THIOESTERASE FAMILY MEMBER"/>
    <property type="match status" value="1"/>
</dbReference>
<evidence type="ECO:0000313" key="3">
    <source>
        <dbReference type="Proteomes" id="UP000295341"/>
    </source>
</evidence>
<dbReference type="CDD" id="cd00586">
    <property type="entry name" value="4HBT"/>
    <property type="match status" value="1"/>
</dbReference>
<dbReference type="RefSeq" id="WP_133880980.1">
    <property type="nucleotide sequence ID" value="NZ_MWIN01000001.1"/>
</dbReference>
<evidence type="ECO:0000256" key="1">
    <source>
        <dbReference type="ARBA" id="ARBA00022801"/>
    </source>
</evidence>
<reference evidence="2 3" key="1">
    <citation type="submission" date="2019-03" db="EMBL/GenBank/DDBJ databases">
        <title>Genomic Encyclopedia of Type Strains, Phase IV (KMG-IV): sequencing the most valuable type-strain genomes for metagenomic binning, comparative biology and taxonomic classification.</title>
        <authorList>
            <person name="Goeker M."/>
        </authorList>
    </citation>
    <scope>NUCLEOTIDE SEQUENCE [LARGE SCALE GENOMIC DNA]</scope>
    <source>
        <strain evidence="2 3">DSM 26377</strain>
    </source>
</reference>
<dbReference type="Gene3D" id="3.10.129.10">
    <property type="entry name" value="Hotdog Thioesterase"/>
    <property type="match status" value="1"/>
</dbReference>
<dbReference type="Pfam" id="PF13279">
    <property type="entry name" value="4HBT_2"/>
    <property type="match status" value="1"/>
</dbReference>
<gene>
    <name evidence="2" type="ORF">DFR24_1886</name>
</gene>
<dbReference type="EMBL" id="SOBT01000008">
    <property type="protein sequence ID" value="TDU32488.1"/>
    <property type="molecule type" value="Genomic_DNA"/>
</dbReference>
<accession>A0A4R7PEC0</accession>
<dbReference type="InterPro" id="IPR050563">
    <property type="entry name" value="4-hydroxybenzoyl-CoA_TE"/>
</dbReference>
<dbReference type="AlphaFoldDB" id="A0A4R7PEC0"/>
<comment type="caution">
    <text evidence="2">The sequence shown here is derived from an EMBL/GenBank/DDBJ whole genome shotgun (WGS) entry which is preliminary data.</text>
</comment>
<dbReference type="GO" id="GO:0047617">
    <property type="term" value="F:fatty acyl-CoA hydrolase activity"/>
    <property type="evidence" value="ECO:0007669"/>
    <property type="project" value="TreeGrafter"/>
</dbReference>
<dbReference type="OrthoDB" id="9801517at2"/>
<keyword evidence="1 2" id="KW-0378">Hydrolase</keyword>
<dbReference type="PANTHER" id="PTHR31793:SF37">
    <property type="entry name" value="ACYL-COA THIOESTER HYDROLASE YBGC"/>
    <property type="match status" value="1"/>
</dbReference>
<evidence type="ECO:0000313" key="2">
    <source>
        <dbReference type="EMBL" id="TDU32488.1"/>
    </source>
</evidence>
<dbReference type="SUPFAM" id="SSF54637">
    <property type="entry name" value="Thioesterase/thiol ester dehydrase-isomerase"/>
    <property type="match status" value="1"/>
</dbReference>
<keyword evidence="3" id="KW-1185">Reference proteome</keyword>
<protein>
    <submittedName>
        <fullName evidence="2">Acyl-CoA thioester hydrolase</fullName>
    </submittedName>
</protein>
<proteinExistence type="predicted"/>
<organism evidence="2 3">
    <name type="scientific">Panacagrimonas perspica</name>
    <dbReference type="NCBI Taxonomy" id="381431"/>
    <lineage>
        <taxon>Bacteria</taxon>
        <taxon>Pseudomonadati</taxon>
        <taxon>Pseudomonadota</taxon>
        <taxon>Gammaproteobacteria</taxon>
        <taxon>Nevskiales</taxon>
        <taxon>Nevskiaceae</taxon>
        <taxon>Panacagrimonas</taxon>
    </lineage>
</organism>
<sequence length="148" mass="16848">MSADPLQWDVVSPFVQTLEVGAQHLDAFGHTNNVVYLSWLQDVAWAHSVALGFGMEDYRRVGAGCVARRHELDYLAATFAGDRLHIATWVAENAGKLDMWRAYQIIREQDRKTVLRGRTHWICVDMTSGRPRRQPPEFVAAYKPALPR</sequence>
<name>A0A4R7PEC0_9GAMM</name>
<dbReference type="Proteomes" id="UP000295341">
    <property type="component" value="Unassembled WGS sequence"/>
</dbReference>